<dbReference type="Pfam" id="PF00153">
    <property type="entry name" value="Mito_carr"/>
    <property type="match status" value="3"/>
</dbReference>
<keyword evidence="9 15" id="KW-1133">Transmembrane helix</keyword>
<dbReference type="PRINTS" id="PR00926">
    <property type="entry name" value="MITOCARRIER"/>
</dbReference>
<dbReference type="Gene3D" id="1.50.40.10">
    <property type="entry name" value="Mitochondrial carrier domain"/>
    <property type="match status" value="1"/>
</dbReference>
<reference evidence="18" key="1">
    <citation type="submission" date="2018-06" db="EMBL/GenBank/DDBJ databases">
        <authorList>
            <person name="Guldener U."/>
        </authorList>
    </citation>
    <scope>NUCLEOTIDE SEQUENCE [LARGE SCALE GENOMIC DNA]</scope>
    <source>
        <strain evidence="18">UTAD17</strain>
    </source>
</reference>
<keyword evidence="7" id="KW-0999">Mitochondrion inner membrane</keyword>
<name>A0A376B7H0_9ASCO</name>
<evidence type="ECO:0000256" key="14">
    <source>
        <dbReference type="SAM" id="MobiDB-lite"/>
    </source>
</evidence>
<sequence>MADNFNNVDPSTETIKQKDERFKGLYNSIDVNKTGKVDLKTLKKAFQFSNHPFKDNDDAITTIFNNIDINHDHIIDYHDFVRYVLKAEQEIKNGFDKIDKDKDGKVNSEEIMKYLAEKEQSLGNDTIDLSANSGKLQMSDKDTNTNVPENHNNLQSKKNNFKNFISWAFKSTKQQQQDILQHNHHQKSEQQEQQEQQQQQSLKTDNNNNSSNTKITDSLPNTITYNQWRNFLIFMPRKQGSRLHTAYSYYSFYLFNEDVDLSSEGDMTLINDFIKGGGFFIAGGLSGVISRTCTAPFDRIKVFLIARTDLSSTLLNSKSALAAHAKHPTSDLSKIQSPLVKAIKTIYRQGGLKSFYVGNGLNVIKVFPESAIKFGSFELTKKMMATLEGANNLDELSKFSTYLAGGMAGVMAQFSVYPIDTLKYRMQCAPLDNKLKGNKLLITTAKEMYNNGGGLRIFYRGVGVGVMGIFPYAALDLGTFTALKKWFIQREALKRHVPVEDVTLSNFIVLPMGAFSGTVGATLVYPINLLRTRLQAQGTFAHPYTYNGFFDVFRKTVAREGYQGLFKGLVPNIAKVCPAVSISYLCYENLKKILKLEQ</sequence>
<dbReference type="InterPro" id="IPR002048">
    <property type="entry name" value="EF_hand_dom"/>
</dbReference>
<feature type="compositionally biased region" description="Polar residues" evidence="14">
    <location>
        <begin position="144"/>
        <end position="156"/>
    </location>
</feature>
<feature type="compositionally biased region" description="Polar residues" evidence="14">
    <location>
        <begin position="125"/>
        <end position="136"/>
    </location>
</feature>
<evidence type="ECO:0000256" key="7">
    <source>
        <dbReference type="ARBA" id="ARBA00022792"/>
    </source>
</evidence>
<keyword evidence="3 13" id="KW-0813">Transport</keyword>
<dbReference type="PROSITE" id="PS00018">
    <property type="entry name" value="EF_HAND_1"/>
    <property type="match status" value="1"/>
</dbReference>
<evidence type="ECO:0000256" key="13">
    <source>
        <dbReference type="RuleBase" id="RU000488"/>
    </source>
</evidence>
<feature type="repeat" description="Solcar" evidence="12">
    <location>
        <begin position="396"/>
        <end position="486"/>
    </location>
</feature>
<keyword evidence="10" id="KW-0496">Mitochondrion</keyword>
<keyword evidence="8" id="KW-0106">Calcium</keyword>
<feature type="repeat" description="Solcar" evidence="12">
    <location>
        <begin position="504"/>
        <end position="593"/>
    </location>
</feature>
<evidence type="ECO:0000256" key="11">
    <source>
        <dbReference type="ARBA" id="ARBA00023136"/>
    </source>
</evidence>
<comment type="similarity">
    <text evidence="2 13">Belongs to the mitochondrial carrier (TC 2.A.29) family.</text>
</comment>
<evidence type="ECO:0000256" key="5">
    <source>
        <dbReference type="ARBA" id="ARBA00022723"/>
    </source>
</evidence>
<evidence type="ECO:0000256" key="3">
    <source>
        <dbReference type="ARBA" id="ARBA00022448"/>
    </source>
</evidence>
<dbReference type="InterPro" id="IPR011992">
    <property type="entry name" value="EF-hand-dom_pair"/>
</dbReference>
<evidence type="ECO:0000256" key="1">
    <source>
        <dbReference type="ARBA" id="ARBA00004448"/>
    </source>
</evidence>
<feature type="repeat" description="Solcar" evidence="12">
    <location>
        <begin position="274"/>
        <end position="383"/>
    </location>
</feature>
<evidence type="ECO:0000256" key="2">
    <source>
        <dbReference type="ARBA" id="ARBA00006375"/>
    </source>
</evidence>
<dbReference type="SUPFAM" id="SSF47473">
    <property type="entry name" value="EF-hand"/>
    <property type="match status" value="1"/>
</dbReference>
<dbReference type="AlphaFoldDB" id="A0A376B7H0"/>
<evidence type="ECO:0000256" key="10">
    <source>
        <dbReference type="ARBA" id="ARBA00023128"/>
    </source>
</evidence>
<evidence type="ECO:0000313" key="17">
    <source>
        <dbReference type="EMBL" id="SSD60647.1"/>
    </source>
</evidence>
<evidence type="ECO:0000313" key="18">
    <source>
        <dbReference type="Proteomes" id="UP000262825"/>
    </source>
</evidence>
<keyword evidence="5" id="KW-0479">Metal-binding</keyword>
<dbReference type="GO" id="GO:0005743">
    <property type="term" value="C:mitochondrial inner membrane"/>
    <property type="evidence" value="ECO:0007669"/>
    <property type="project" value="UniProtKB-SubCell"/>
</dbReference>
<comment type="subcellular location">
    <subcellularLocation>
        <location evidence="1">Mitochondrion inner membrane</location>
        <topology evidence="1">Multi-pass membrane protein</topology>
    </subcellularLocation>
</comment>
<keyword evidence="4 12" id="KW-0812">Transmembrane</keyword>
<keyword evidence="18" id="KW-1185">Reference proteome</keyword>
<dbReference type="EMBL" id="UFAJ01000411">
    <property type="protein sequence ID" value="SSD60647.1"/>
    <property type="molecule type" value="Genomic_DNA"/>
</dbReference>
<evidence type="ECO:0000256" key="12">
    <source>
        <dbReference type="PROSITE-ProRule" id="PRU00282"/>
    </source>
</evidence>
<proteinExistence type="inferred from homology"/>
<evidence type="ECO:0000259" key="16">
    <source>
        <dbReference type="PROSITE" id="PS50222"/>
    </source>
</evidence>
<dbReference type="PROSITE" id="PS50222">
    <property type="entry name" value="EF_HAND_2"/>
    <property type="match status" value="2"/>
</dbReference>
<feature type="domain" description="EF-hand" evidence="16">
    <location>
        <begin position="86"/>
        <end position="121"/>
    </location>
</feature>
<protein>
    <submittedName>
        <fullName evidence="17">Probable Calcium-binding mitochondrial carrier SAL1</fullName>
    </submittedName>
</protein>
<dbReference type="SMART" id="SM00054">
    <property type="entry name" value="EFh"/>
    <property type="match status" value="3"/>
</dbReference>
<dbReference type="InterPro" id="IPR018108">
    <property type="entry name" value="MCP_transmembrane"/>
</dbReference>
<feature type="region of interest" description="Disordered" evidence="14">
    <location>
        <begin position="175"/>
        <end position="219"/>
    </location>
</feature>
<organism evidence="17 18">
    <name type="scientific">Saccharomycodes ludwigii</name>
    <dbReference type="NCBI Taxonomy" id="36035"/>
    <lineage>
        <taxon>Eukaryota</taxon>
        <taxon>Fungi</taxon>
        <taxon>Dikarya</taxon>
        <taxon>Ascomycota</taxon>
        <taxon>Saccharomycotina</taxon>
        <taxon>Saccharomycetes</taxon>
        <taxon>Saccharomycodales</taxon>
        <taxon>Saccharomycodaceae</taxon>
        <taxon>Saccharomycodes</taxon>
    </lineage>
</organism>
<dbReference type="FunFam" id="1.50.40.10:FF:000016">
    <property type="entry name" value="Solute carrier family 25 member 23"/>
    <property type="match status" value="1"/>
</dbReference>
<accession>A0A376B7H0</accession>
<feature type="region of interest" description="Disordered" evidence="14">
    <location>
        <begin position="125"/>
        <end position="156"/>
    </location>
</feature>
<dbReference type="InterPro" id="IPR023395">
    <property type="entry name" value="MCP_dom_sf"/>
</dbReference>
<dbReference type="GO" id="GO:0005509">
    <property type="term" value="F:calcium ion binding"/>
    <property type="evidence" value="ECO:0007669"/>
    <property type="project" value="InterPro"/>
</dbReference>
<keyword evidence="6" id="KW-0677">Repeat</keyword>
<gene>
    <name evidence="17" type="ORF">SCODWIG_02408</name>
</gene>
<feature type="transmembrane region" description="Helical" evidence="15">
    <location>
        <begin position="507"/>
        <end position="527"/>
    </location>
</feature>
<dbReference type="InterPro" id="IPR018247">
    <property type="entry name" value="EF_Hand_1_Ca_BS"/>
</dbReference>
<feature type="compositionally biased region" description="Low complexity" evidence="14">
    <location>
        <begin position="191"/>
        <end position="212"/>
    </location>
</feature>
<evidence type="ECO:0000256" key="4">
    <source>
        <dbReference type="ARBA" id="ARBA00022692"/>
    </source>
</evidence>
<dbReference type="Gene3D" id="1.10.238.10">
    <property type="entry name" value="EF-hand"/>
    <property type="match status" value="1"/>
</dbReference>
<keyword evidence="11 12" id="KW-0472">Membrane</keyword>
<feature type="domain" description="EF-hand" evidence="16">
    <location>
        <begin position="17"/>
        <end position="52"/>
    </location>
</feature>
<evidence type="ECO:0000256" key="9">
    <source>
        <dbReference type="ARBA" id="ARBA00022989"/>
    </source>
</evidence>
<dbReference type="VEuPathDB" id="FungiDB:SCODWIG_02408"/>
<dbReference type="InterPro" id="IPR002067">
    <property type="entry name" value="MCP"/>
</dbReference>
<dbReference type="Proteomes" id="UP000262825">
    <property type="component" value="Unassembled WGS sequence"/>
</dbReference>
<dbReference type="Pfam" id="PF13499">
    <property type="entry name" value="EF-hand_7"/>
    <property type="match status" value="1"/>
</dbReference>
<evidence type="ECO:0000256" key="15">
    <source>
        <dbReference type="SAM" id="Phobius"/>
    </source>
</evidence>
<evidence type="ECO:0000256" key="6">
    <source>
        <dbReference type="ARBA" id="ARBA00022737"/>
    </source>
</evidence>
<dbReference type="PANTHER" id="PTHR24089">
    <property type="entry name" value="SOLUTE CARRIER FAMILY 25"/>
    <property type="match status" value="1"/>
</dbReference>
<dbReference type="GO" id="GO:0055085">
    <property type="term" value="P:transmembrane transport"/>
    <property type="evidence" value="ECO:0007669"/>
    <property type="project" value="InterPro"/>
</dbReference>
<evidence type="ECO:0000256" key="8">
    <source>
        <dbReference type="ARBA" id="ARBA00022837"/>
    </source>
</evidence>
<dbReference type="SUPFAM" id="SSF103506">
    <property type="entry name" value="Mitochondrial carrier"/>
    <property type="match status" value="1"/>
</dbReference>
<dbReference type="PROSITE" id="PS50920">
    <property type="entry name" value="SOLCAR"/>
    <property type="match status" value="3"/>
</dbReference>
<feature type="transmembrane region" description="Helical" evidence="15">
    <location>
        <begin position="457"/>
        <end position="475"/>
    </location>
</feature>